<reference evidence="1 2" key="1">
    <citation type="submission" date="2024-09" db="EMBL/GenBank/DDBJ databases">
        <title>The Natural Products Discovery Center: Release of the First 8490 Sequenced Strains for Exploring Actinobacteria Biosynthetic Diversity.</title>
        <authorList>
            <person name="Kalkreuter E."/>
            <person name="Kautsar S.A."/>
            <person name="Yang D."/>
            <person name="Bader C.D."/>
            <person name="Teijaro C.N."/>
            <person name="Fluegel L."/>
            <person name="Davis C.M."/>
            <person name="Simpson J.R."/>
            <person name="Lauterbach L."/>
            <person name="Steele A.D."/>
            <person name="Gui C."/>
            <person name="Meng S."/>
            <person name="Li G."/>
            <person name="Viehrig K."/>
            <person name="Ye F."/>
            <person name="Su P."/>
            <person name="Kiefer A.F."/>
            <person name="Nichols A."/>
            <person name="Cepeda A.J."/>
            <person name="Yan W."/>
            <person name="Fan B."/>
            <person name="Jiang Y."/>
            <person name="Adhikari A."/>
            <person name="Zheng C.-J."/>
            <person name="Schuster L."/>
            <person name="Cowan T.M."/>
            <person name="Smanski M.J."/>
            <person name="Chevrette M.G."/>
            <person name="De Carvalho L.P.S."/>
            <person name="Shen B."/>
        </authorList>
    </citation>
    <scope>NUCLEOTIDE SEQUENCE [LARGE SCALE GENOMIC DNA]</scope>
    <source>
        <strain evidence="1 2">NPDC058348</strain>
    </source>
</reference>
<comment type="caution">
    <text evidence="1">The sequence shown here is derived from an EMBL/GenBank/DDBJ whole genome shotgun (WGS) entry which is preliminary data.</text>
</comment>
<keyword evidence="2" id="KW-1185">Reference proteome</keyword>
<dbReference type="EMBL" id="JBHXIJ010000003">
    <property type="protein sequence ID" value="MFD5097564.1"/>
    <property type="molecule type" value="Genomic_DNA"/>
</dbReference>
<gene>
    <name evidence="1" type="ORF">ACFWJN_01040</name>
</gene>
<dbReference type="RefSeq" id="WP_386707115.1">
    <property type="nucleotide sequence ID" value="NZ_JBHXIJ010000003.1"/>
</dbReference>
<proteinExistence type="predicted"/>
<protein>
    <submittedName>
        <fullName evidence="1">Uncharacterized protein</fullName>
    </submittedName>
</protein>
<organism evidence="1 2">
    <name type="scientific">Streptomyces albidochromogenes</name>
    <dbReference type="NCBI Taxonomy" id="329524"/>
    <lineage>
        <taxon>Bacteria</taxon>
        <taxon>Bacillati</taxon>
        <taxon>Actinomycetota</taxon>
        <taxon>Actinomycetes</taxon>
        <taxon>Kitasatosporales</taxon>
        <taxon>Streptomycetaceae</taxon>
        <taxon>Streptomyces</taxon>
    </lineage>
</organism>
<accession>A0ABW6FID9</accession>
<evidence type="ECO:0000313" key="1">
    <source>
        <dbReference type="EMBL" id="MFD5097564.1"/>
    </source>
</evidence>
<name>A0ABW6FID9_9ACTN</name>
<evidence type="ECO:0000313" key="2">
    <source>
        <dbReference type="Proteomes" id="UP001598448"/>
    </source>
</evidence>
<sequence length="77" mass="8026">MALWAGARLAGVRGNQLAIVISTYVWATMTTGDLVDSTPGAREAVLWVAVQPSAATGASLLQARLMPASTQPKERSS</sequence>
<dbReference type="Proteomes" id="UP001598448">
    <property type="component" value="Unassembled WGS sequence"/>
</dbReference>